<feature type="chain" id="PRO_5017487478" evidence="3">
    <location>
        <begin position="31"/>
        <end position="371"/>
    </location>
</feature>
<comment type="caution">
    <text evidence="4">The sequence shown here is derived from an EMBL/GenBank/DDBJ whole genome shotgun (WGS) entry which is preliminary data.</text>
</comment>
<evidence type="ECO:0000256" key="3">
    <source>
        <dbReference type="SAM" id="SignalP"/>
    </source>
</evidence>
<dbReference type="OrthoDB" id="1188001at2"/>
<name>A0A3B0BW21_9ACTN</name>
<proteinExistence type="inferred from homology"/>
<dbReference type="PANTHER" id="PTHR31126:SF1">
    <property type="entry name" value="TYROSINE SPECIFIC PROTEIN PHOSPHATASES DOMAIN-CONTAINING PROTEIN"/>
    <property type="match status" value="1"/>
</dbReference>
<feature type="region of interest" description="Disordered" evidence="2">
    <location>
        <begin position="36"/>
        <end position="57"/>
    </location>
</feature>
<gene>
    <name evidence="4" type="ORF">D7231_00445</name>
</gene>
<dbReference type="RefSeq" id="WP_120752868.1">
    <property type="nucleotide sequence ID" value="NZ_RBAM01000001.1"/>
</dbReference>
<accession>A0A3B0BW21</accession>
<evidence type="ECO:0000313" key="5">
    <source>
        <dbReference type="Proteomes" id="UP000270343"/>
    </source>
</evidence>
<evidence type="ECO:0000256" key="1">
    <source>
        <dbReference type="ARBA" id="ARBA00009580"/>
    </source>
</evidence>
<dbReference type="InterPro" id="IPR029021">
    <property type="entry name" value="Prot-tyrosine_phosphatase-like"/>
</dbReference>
<protein>
    <submittedName>
        <fullName evidence="4">Tyrosine-protein phosphatase</fullName>
    </submittedName>
</protein>
<dbReference type="AlphaFoldDB" id="A0A3B0BW21"/>
<dbReference type="Gene3D" id="3.90.190.10">
    <property type="entry name" value="Protein tyrosine phosphatase superfamily"/>
    <property type="match status" value="1"/>
</dbReference>
<dbReference type="PANTHER" id="PTHR31126">
    <property type="entry name" value="TYROSINE-PROTEIN PHOSPHATASE"/>
    <property type="match status" value="1"/>
</dbReference>
<dbReference type="Proteomes" id="UP000270343">
    <property type="component" value="Unassembled WGS sequence"/>
</dbReference>
<keyword evidence="3" id="KW-0732">Signal</keyword>
<evidence type="ECO:0000313" key="4">
    <source>
        <dbReference type="EMBL" id="RKN77252.1"/>
    </source>
</evidence>
<dbReference type="Pfam" id="PF13350">
    <property type="entry name" value="Y_phosphatase3"/>
    <property type="match status" value="1"/>
</dbReference>
<keyword evidence="5" id="KW-1185">Reference proteome</keyword>
<evidence type="ECO:0000256" key="2">
    <source>
        <dbReference type="SAM" id="MobiDB-lite"/>
    </source>
</evidence>
<dbReference type="SUPFAM" id="SSF52799">
    <property type="entry name" value="(Phosphotyrosine protein) phosphatases II"/>
    <property type="match status" value="1"/>
</dbReference>
<sequence length="371" mass="39625">MEIPHSGYRAATLLAAAAAALALTAPAALAAPLRPTAPASPSAGQQASEQRASEHAVPFTEAAVTDHGDGSYTVSWHAPGVRSVTVYAGGRQVARGGARETVTVRGLPAADRQWFRLAPDRGEPLTLADRSLHLASAPNFRDAGGYRTADGRWVRMGVLYRTSELSKLTDADVAKLRRLGIRTDYDLRSPGERAKAPDRIPEGTRYVVADVNGGDVTEVPTTPEQAVELMTAGGRAYVSLESARTAYGALFRDAADPGAQALMYHCNAGKDRTGWASAALLTALGVDRETVMRDYLATNEYRAKEVAAILAPLSPHDAAVLRPVLEARPEFLNASFTEVEDRYGTFGDYLRKGLGLDDRVLTGLRNALLTD</sequence>
<dbReference type="GO" id="GO:0004721">
    <property type="term" value="F:phosphoprotein phosphatase activity"/>
    <property type="evidence" value="ECO:0007669"/>
    <property type="project" value="InterPro"/>
</dbReference>
<feature type="compositionally biased region" description="Low complexity" evidence="2">
    <location>
        <begin position="36"/>
        <end position="50"/>
    </location>
</feature>
<reference evidence="4 5" key="1">
    <citation type="journal article" date="2015" name="Antonie Van Leeuwenhoek">
        <title>Streptomyces klenkii sp. nov., isolated from deep marine sediment.</title>
        <authorList>
            <person name="Veyisoglu A."/>
            <person name="Sahin N."/>
        </authorList>
    </citation>
    <scope>NUCLEOTIDE SEQUENCE [LARGE SCALE GENOMIC DNA]</scope>
    <source>
        <strain evidence="4 5">KCTC 29202</strain>
    </source>
</reference>
<organism evidence="4 5">
    <name type="scientific">Streptomyces klenkii</name>
    <dbReference type="NCBI Taxonomy" id="1420899"/>
    <lineage>
        <taxon>Bacteria</taxon>
        <taxon>Bacillati</taxon>
        <taxon>Actinomycetota</taxon>
        <taxon>Actinomycetes</taxon>
        <taxon>Kitasatosporales</taxon>
        <taxon>Streptomycetaceae</taxon>
        <taxon>Streptomyces</taxon>
    </lineage>
</organism>
<comment type="similarity">
    <text evidence="1">Belongs to the protein-tyrosine phosphatase family.</text>
</comment>
<feature type="signal peptide" evidence="3">
    <location>
        <begin position="1"/>
        <end position="30"/>
    </location>
</feature>
<dbReference type="EMBL" id="RBAM01000001">
    <property type="protein sequence ID" value="RKN77252.1"/>
    <property type="molecule type" value="Genomic_DNA"/>
</dbReference>
<dbReference type="InterPro" id="IPR026893">
    <property type="entry name" value="Tyr/Ser_Pase_IphP-type"/>
</dbReference>